<evidence type="ECO:0000256" key="3">
    <source>
        <dbReference type="ARBA" id="ARBA00022692"/>
    </source>
</evidence>
<protein>
    <submittedName>
        <fullName evidence="7">ABC-type uncharacterized transport system, permease component</fullName>
    </submittedName>
</protein>
<evidence type="ECO:0000256" key="1">
    <source>
        <dbReference type="ARBA" id="ARBA00004651"/>
    </source>
</evidence>
<feature type="transmembrane region" description="Helical" evidence="6">
    <location>
        <begin position="172"/>
        <end position="191"/>
    </location>
</feature>
<feature type="transmembrane region" description="Helical" evidence="6">
    <location>
        <begin position="32"/>
        <end position="51"/>
    </location>
</feature>
<dbReference type="EMBL" id="LR215031">
    <property type="protein sequence ID" value="VEU72696.1"/>
    <property type="molecule type" value="Genomic_DNA"/>
</dbReference>
<dbReference type="PANTHER" id="PTHR47089">
    <property type="entry name" value="ABC TRANSPORTER, PERMEASE PROTEIN"/>
    <property type="match status" value="1"/>
</dbReference>
<feature type="transmembrane region" description="Helical" evidence="6">
    <location>
        <begin position="360"/>
        <end position="381"/>
    </location>
</feature>
<dbReference type="Proteomes" id="UP000289862">
    <property type="component" value="Chromosome"/>
</dbReference>
<evidence type="ECO:0000256" key="4">
    <source>
        <dbReference type="ARBA" id="ARBA00022989"/>
    </source>
</evidence>
<feature type="transmembrane region" description="Helical" evidence="6">
    <location>
        <begin position="141"/>
        <end position="166"/>
    </location>
</feature>
<dbReference type="CDD" id="cd06580">
    <property type="entry name" value="TM_PBP1_transp_TpRbsC_like"/>
    <property type="match status" value="1"/>
</dbReference>
<keyword evidence="8" id="KW-1185">Reference proteome</keyword>
<dbReference type="PANTHER" id="PTHR47089:SF1">
    <property type="entry name" value="GUANOSINE ABC TRANSPORTER PERMEASE PROTEIN NUPP"/>
    <property type="match status" value="1"/>
</dbReference>
<dbReference type="GO" id="GO:0022857">
    <property type="term" value="F:transmembrane transporter activity"/>
    <property type="evidence" value="ECO:0007669"/>
    <property type="project" value="InterPro"/>
</dbReference>
<feature type="transmembrane region" description="Helical" evidence="6">
    <location>
        <begin position="227"/>
        <end position="247"/>
    </location>
</feature>
<keyword evidence="3 6" id="KW-0812">Transmembrane</keyword>
<dbReference type="AlphaFoldDB" id="A0A449AZ13"/>
<dbReference type="OrthoDB" id="45037at2"/>
<feature type="transmembrane region" description="Helical" evidence="6">
    <location>
        <begin position="310"/>
        <end position="340"/>
    </location>
</feature>
<dbReference type="InterPro" id="IPR001851">
    <property type="entry name" value="ABC_transp_permease"/>
</dbReference>
<organism evidence="7 8">
    <name type="scientific">Mycoplasmopsis gallopavonis</name>
    <dbReference type="NCBI Taxonomy" id="76629"/>
    <lineage>
        <taxon>Bacteria</taxon>
        <taxon>Bacillati</taxon>
        <taxon>Mycoplasmatota</taxon>
        <taxon>Mycoplasmoidales</taxon>
        <taxon>Metamycoplasmataceae</taxon>
        <taxon>Mycoplasmopsis</taxon>
    </lineage>
</organism>
<reference evidence="7 8" key="1">
    <citation type="submission" date="2019-01" db="EMBL/GenBank/DDBJ databases">
        <authorList>
            <consortium name="Pathogen Informatics"/>
        </authorList>
    </citation>
    <scope>NUCLEOTIDE SEQUENCE [LARGE SCALE GENOMIC DNA]</scope>
    <source>
        <strain evidence="7 8">NCTC10186</strain>
    </source>
</reference>
<proteinExistence type="predicted"/>
<dbReference type="RefSeq" id="WP_119572061.1">
    <property type="nucleotide sequence ID" value="NZ_LR215031.1"/>
</dbReference>
<keyword evidence="2" id="KW-1003">Cell membrane</keyword>
<evidence type="ECO:0000313" key="7">
    <source>
        <dbReference type="EMBL" id="VEU72696.1"/>
    </source>
</evidence>
<sequence>MSLTFAPNSTMSKLRNFVMFDDRVKTRRKTYASLWAIVIGLLVASVLYWIVTSMGTGRHATNPFTFIFYLFKEGLEPNTNSIISLTGYLVIFGFSGLSVAIGFKSGLFNIGVSGQMQLPGIVFFAILISSRSNLSNVSNSYLLGMMLVFFLVSMFTGGLAGVLKAYFNVHEVISTIFLNWIITYLGVWLFTRVNGVFFAPNDSAVDQFLHVREGTEYLSLTKDTRQMFINIGIALLALTALVLWFIYTKTTMGYKLKMIGLNKTNSKYVGVNEKLTTISVMAISGGLAGLAGFFHIVIINRHYSGEAVPLLIGFESIAIALIALNSPIGVILTSMLYAIIYNSRPGFQQLDGNLKVSPEFFGIINGVIVFMAALAIMFYFFKPVRSTIKFFYLLGNKEYWENKKLLWGSYRKYIAKEKRELWKLYWQTQKAKRAFKIRQKEYETWVAEKLVLINKLNKDSELTKDLNLQKANQKQMLDLYDLLSKEKFKFLKEKEEHGLNVYKDKKNKLQNQAYSRKVNFKALKEKLFSDWVERVVSSRFIKDKKGEY</sequence>
<dbReference type="KEGG" id="mgal:NCTC10186_00163"/>
<name>A0A449AZ13_9BACT</name>
<comment type="subcellular location">
    <subcellularLocation>
        <location evidence="1">Cell membrane</location>
        <topology evidence="1">Multi-pass membrane protein</topology>
    </subcellularLocation>
</comment>
<dbReference type="GO" id="GO:0005886">
    <property type="term" value="C:plasma membrane"/>
    <property type="evidence" value="ECO:0007669"/>
    <property type="project" value="UniProtKB-SubCell"/>
</dbReference>
<accession>A0A449AZ13</accession>
<dbReference type="Pfam" id="PF02653">
    <property type="entry name" value="BPD_transp_2"/>
    <property type="match status" value="1"/>
</dbReference>
<feature type="transmembrane region" description="Helical" evidence="6">
    <location>
        <begin position="82"/>
        <end position="101"/>
    </location>
</feature>
<feature type="transmembrane region" description="Helical" evidence="6">
    <location>
        <begin position="275"/>
        <end position="298"/>
    </location>
</feature>
<keyword evidence="4 6" id="KW-1133">Transmembrane helix</keyword>
<evidence type="ECO:0000256" key="6">
    <source>
        <dbReference type="SAM" id="Phobius"/>
    </source>
</evidence>
<feature type="transmembrane region" description="Helical" evidence="6">
    <location>
        <begin position="107"/>
        <end position="129"/>
    </location>
</feature>
<gene>
    <name evidence="7" type="ORF">NCTC10186_00163</name>
</gene>
<evidence type="ECO:0000256" key="2">
    <source>
        <dbReference type="ARBA" id="ARBA00022475"/>
    </source>
</evidence>
<keyword evidence="5 6" id="KW-0472">Membrane</keyword>
<evidence type="ECO:0000313" key="8">
    <source>
        <dbReference type="Proteomes" id="UP000289862"/>
    </source>
</evidence>
<evidence type="ECO:0000256" key="5">
    <source>
        <dbReference type="ARBA" id="ARBA00023136"/>
    </source>
</evidence>